<proteinExistence type="predicted"/>
<evidence type="ECO:0000313" key="1">
    <source>
        <dbReference type="EMBL" id="EXK23993.1"/>
    </source>
</evidence>
<accession>W9Z6X0</accession>
<dbReference type="AlphaFoldDB" id="W9Z6X0"/>
<name>W9Z6X0_FUSOX</name>
<dbReference type="Proteomes" id="UP000030703">
    <property type="component" value="Unassembled WGS sequence"/>
</dbReference>
<dbReference type="HOGENOM" id="CLU_2687925_0_0_1"/>
<reference evidence="1" key="2">
    <citation type="submission" date="2012-05" db="EMBL/GenBank/DDBJ databases">
        <title>Annotation of the Genome Sequence of Fusarium oxysporum f. sp. melonis 26406.</title>
        <authorList>
            <consortium name="The Broad Institute Genomics Platform"/>
            <person name="Ma L.-J."/>
            <person name="Corby-Kistler H."/>
            <person name="Broz K."/>
            <person name="Gale L.R."/>
            <person name="Jonkers W."/>
            <person name="O'Donnell K."/>
            <person name="Ploetz R."/>
            <person name="Steinberg C."/>
            <person name="Schwartz D.C."/>
            <person name="VanEtten H."/>
            <person name="Zhou S."/>
            <person name="Young S.K."/>
            <person name="Zeng Q."/>
            <person name="Gargeya S."/>
            <person name="Fitzgerald M."/>
            <person name="Abouelleil A."/>
            <person name="Alvarado L."/>
            <person name="Chapman S.B."/>
            <person name="Gainer-Dewar J."/>
            <person name="Goldberg J."/>
            <person name="Griggs A."/>
            <person name="Gujja S."/>
            <person name="Hansen M."/>
            <person name="Howarth C."/>
            <person name="Imamovic A."/>
            <person name="Ireland A."/>
            <person name="Larimer J."/>
            <person name="McCowan C."/>
            <person name="Murphy C."/>
            <person name="Pearson M."/>
            <person name="Poon T.W."/>
            <person name="Priest M."/>
            <person name="Roberts A."/>
            <person name="Saif S."/>
            <person name="Shea T."/>
            <person name="Sykes S."/>
            <person name="Wortman J."/>
            <person name="Nusbaum C."/>
            <person name="Birren B."/>
        </authorList>
    </citation>
    <scope>NUCLEOTIDE SEQUENCE</scope>
    <source>
        <strain evidence="1">26406</strain>
    </source>
</reference>
<dbReference type="VEuPathDB" id="FungiDB:FOMG_19261"/>
<reference evidence="1" key="1">
    <citation type="submission" date="2012-04" db="EMBL/GenBank/DDBJ databases">
        <title>The Genome Sequence of Fusarium oxysporum melonis.</title>
        <authorList>
            <consortium name="The Broad Institute Genome Sequencing Platform"/>
            <person name="Ma L.-J."/>
            <person name="Gale L.R."/>
            <person name="Schwartz D.C."/>
            <person name="Zhou S."/>
            <person name="Corby-Kistler H."/>
            <person name="Young S.K."/>
            <person name="Zeng Q."/>
            <person name="Gargeya S."/>
            <person name="Fitzgerald M."/>
            <person name="Haas B."/>
            <person name="Abouelleil A."/>
            <person name="Alvarado L."/>
            <person name="Arachchi H.M."/>
            <person name="Berlin A."/>
            <person name="Brown A."/>
            <person name="Chapman S.B."/>
            <person name="Chen Z."/>
            <person name="Dunbar C."/>
            <person name="Freedman E."/>
            <person name="Gearin G."/>
            <person name="Goldberg J."/>
            <person name="Griggs A."/>
            <person name="Gujja S."/>
            <person name="Heiman D."/>
            <person name="Howarth C."/>
            <person name="Larson L."/>
            <person name="Lui A."/>
            <person name="MacDonald P.J.P."/>
            <person name="Montmayeur A."/>
            <person name="Murphy C."/>
            <person name="Neiman D."/>
            <person name="Pearson M."/>
            <person name="Priest M."/>
            <person name="Roberts A."/>
            <person name="Saif S."/>
            <person name="Shea T."/>
            <person name="Shenoy N."/>
            <person name="Sisk P."/>
            <person name="Stolte C."/>
            <person name="Sykes S."/>
            <person name="Wortman J."/>
            <person name="Nusbaum C."/>
            <person name="Birren B."/>
        </authorList>
    </citation>
    <scope>NUCLEOTIDE SEQUENCE</scope>
    <source>
        <strain evidence="1">26406</strain>
    </source>
</reference>
<dbReference type="EMBL" id="JH659551">
    <property type="protein sequence ID" value="EXK23993.1"/>
    <property type="molecule type" value="Genomic_DNA"/>
</dbReference>
<sequence length="74" mass="7744">MGNQSDNGKDRCRKSELKLIALATPLGIGTNPLLSGQPIAAPKDSSLPTIHVSPVSNSTLTENLARCFSAVRIA</sequence>
<protein>
    <submittedName>
        <fullName evidence="1">Uncharacterized protein</fullName>
    </submittedName>
</protein>
<gene>
    <name evidence="1" type="ORF">FOMG_19261</name>
</gene>
<organism evidence="1">
    <name type="scientific">Fusarium oxysporum f. sp. melonis 26406</name>
    <dbReference type="NCBI Taxonomy" id="1089452"/>
    <lineage>
        <taxon>Eukaryota</taxon>
        <taxon>Fungi</taxon>
        <taxon>Dikarya</taxon>
        <taxon>Ascomycota</taxon>
        <taxon>Pezizomycotina</taxon>
        <taxon>Sordariomycetes</taxon>
        <taxon>Hypocreomycetidae</taxon>
        <taxon>Hypocreales</taxon>
        <taxon>Nectriaceae</taxon>
        <taxon>Fusarium</taxon>
        <taxon>Fusarium oxysporum species complex</taxon>
    </lineage>
</organism>